<dbReference type="EMBL" id="JAUSUO010000007">
    <property type="protein sequence ID" value="MDQ0343997.1"/>
    <property type="molecule type" value="Genomic_DNA"/>
</dbReference>
<dbReference type="Proteomes" id="UP001232343">
    <property type="component" value="Unassembled WGS sequence"/>
</dbReference>
<dbReference type="GO" id="GO:0009002">
    <property type="term" value="F:serine-type D-Ala-D-Ala carboxypeptidase activity"/>
    <property type="evidence" value="ECO:0007669"/>
    <property type="project" value="UniProtKB-EC"/>
</dbReference>
<reference evidence="3 4" key="1">
    <citation type="submission" date="2023-07" db="EMBL/GenBank/DDBJ databases">
        <title>Genomic Encyclopedia of Type Strains, Phase IV (KMG-IV): sequencing the most valuable type-strain genomes for metagenomic binning, comparative biology and taxonomic classification.</title>
        <authorList>
            <person name="Goeker M."/>
        </authorList>
    </citation>
    <scope>NUCLEOTIDE SEQUENCE [LARGE SCALE GENOMIC DNA]</scope>
    <source>
        <strain evidence="3 4">DSM 27848</strain>
    </source>
</reference>
<dbReference type="EC" id="3.4.16.4" evidence="3"/>
<gene>
    <name evidence="3" type="ORF">J2S14_002832</name>
</gene>
<dbReference type="RefSeq" id="WP_244682186.1">
    <property type="nucleotide sequence ID" value="NZ_JALIRM010000010.1"/>
</dbReference>
<dbReference type="InterPro" id="IPR058193">
    <property type="entry name" value="VanY/YodJ_core_dom"/>
</dbReference>
<organism evidence="3 4">
    <name type="scientific">Lederbergia wuyishanensis</name>
    <dbReference type="NCBI Taxonomy" id="1347903"/>
    <lineage>
        <taxon>Bacteria</taxon>
        <taxon>Bacillati</taxon>
        <taxon>Bacillota</taxon>
        <taxon>Bacilli</taxon>
        <taxon>Bacillales</taxon>
        <taxon>Bacillaceae</taxon>
        <taxon>Lederbergia</taxon>
    </lineage>
</organism>
<keyword evidence="3" id="KW-0645">Protease</keyword>
<feature type="domain" description="D-alanyl-D-alanine carboxypeptidase-like core" evidence="2">
    <location>
        <begin position="178"/>
        <end position="306"/>
    </location>
</feature>
<dbReference type="Pfam" id="PF02557">
    <property type="entry name" value="VanY"/>
    <property type="match status" value="1"/>
</dbReference>
<keyword evidence="4" id="KW-1185">Reference proteome</keyword>
<proteinExistence type="predicted"/>
<comment type="caution">
    <text evidence="3">The sequence shown here is derived from an EMBL/GenBank/DDBJ whole genome shotgun (WGS) entry which is preliminary data.</text>
</comment>
<dbReference type="InterPro" id="IPR003709">
    <property type="entry name" value="VanY-like_core_dom"/>
</dbReference>
<dbReference type="CDD" id="cd14852">
    <property type="entry name" value="LD-carboxypeptidase"/>
    <property type="match status" value="1"/>
</dbReference>
<dbReference type="InterPro" id="IPR052179">
    <property type="entry name" value="DD-CPase-like"/>
</dbReference>
<accession>A0ABU0D6F4</accession>
<keyword evidence="3" id="KW-0121">Carboxypeptidase</keyword>
<evidence type="ECO:0000256" key="1">
    <source>
        <dbReference type="SAM" id="MobiDB-lite"/>
    </source>
</evidence>
<name>A0ABU0D6F4_9BACI</name>
<feature type="region of interest" description="Disordered" evidence="1">
    <location>
        <begin position="27"/>
        <end position="134"/>
    </location>
</feature>
<dbReference type="PANTHER" id="PTHR34385">
    <property type="entry name" value="D-ALANYL-D-ALANINE CARBOXYPEPTIDASE"/>
    <property type="match status" value="1"/>
</dbReference>
<feature type="compositionally biased region" description="Basic and acidic residues" evidence="1">
    <location>
        <begin position="77"/>
        <end position="132"/>
    </location>
</feature>
<dbReference type="InterPro" id="IPR009045">
    <property type="entry name" value="Zn_M74/Hedgehog-like"/>
</dbReference>
<sequence>MNSTHIRILMILLVVIVVSIQSGCSLTHRGNQDRSNIVSNENGSGKTSNLIENPVADTKDTPSQEGNQADSIDNLEDEKQSTENNLKGKDKIVEEDTTTEIEKKEEKVVEPQEDSSENKSTKQDQSKKENKNAIHVISQPEAITVLVNKQNKLPDNYAPNDLVYPNVRFIFSGNPAKKKMRQEAARALEEMFAGAKMDGILLAGASGYRSQATQKILYNSYVKRDGKAAADRYSAYPGHSEHQTGLAMDISGINGKCAAMDCFGDSPEAKWLAKHSHEYGFIVRYPKGKEHITGYQYEPWHMRYVGTEIATEIFENDFTLEEYFNIAIPVSGKE</sequence>
<evidence type="ECO:0000313" key="3">
    <source>
        <dbReference type="EMBL" id="MDQ0343997.1"/>
    </source>
</evidence>
<dbReference type="PANTHER" id="PTHR34385:SF1">
    <property type="entry name" value="PEPTIDOGLYCAN L-ALANYL-D-GLUTAMATE ENDOPEPTIDASE CWLK"/>
    <property type="match status" value="1"/>
</dbReference>
<evidence type="ECO:0000259" key="2">
    <source>
        <dbReference type="Pfam" id="PF02557"/>
    </source>
</evidence>
<keyword evidence="3" id="KW-0378">Hydrolase</keyword>
<protein>
    <submittedName>
        <fullName evidence="3">D-alanyl-D-alanine carboxypeptidase</fullName>
        <ecNumber evidence="3">3.4.16.4</ecNumber>
    </submittedName>
</protein>
<evidence type="ECO:0000313" key="4">
    <source>
        <dbReference type="Proteomes" id="UP001232343"/>
    </source>
</evidence>
<dbReference type="SUPFAM" id="SSF55166">
    <property type="entry name" value="Hedgehog/DD-peptidase"/>
    <property type="match status" value="1"/>
</dbReference>
<feature type="compositionally biased region" description="Polar residues" evidence="1">
    <location>
        <begin position="27"/>
        <end position="51"/>
    </location>
</feature>
<dbReference type="Gene3D" id="3.30.1380.10">
    <property type="match status" value="1"/>
</dbReference>